<dbReference type="Gene3D" id="3.40.50.2000">
    <property type="entry name" value="Glycogen Phosphorylase B"/>
    <property type="match status" value="2"/>
</dbReference>
<sequence length="399" mass="43538">MRVVVTAEARYSRTPDGSVWTVDGPAYGFWTRYLSAFDEVRLVARVQDVDGAGAGASRVDGPQVEVWQVPYYVGLREYLTVRRAAVRSMVDAAGPSDAVILRVPSLIGTLLARQREQRALPYALEVVGDPAAVFAPGVVRHPLRPLLRHWYTSRMQHQCRQASAVSYVTERALQDRYPTRPGTPVSAYSSIYLPSEAYVSHARPARPPASRPALVSVGALSRPYKGIDVLLHAVALLARDGTEVEVTHLGDGPLRPRLQHLAQRLGVSDHVHFPGASPSGLPVRRQLDAADLFVLPSRTEGLPRALIEAMARALPAVASRVGGIPELLEPEDLVPPDDPAALAGRIRSMLNDPTGMAAASARNLTRARDFATDILTPRRDEFYRTFRSSVAEKTRTTTA</sequence>
<keyword evidence="4" id="KW-1185">Reference proteome</keyword>
<dbReference type="EMBL" id="FMDM01000022">
    <property type="protein sequence ID" value="SCG78673.1"/>
    <property type="molecule type" value="Genomic_DNA"/>
</dbReference>
<proteinExistence type="predicted"/>
<evidence type="ECO:0000313" key="3">
    <source>
        <dbReference type="EMBL" id="SCG78673.1"/>
    </source>
</evidence>
<dbReference type="SUPFAM" id="SSF53756">
    <property type="entry name" value="UDP-Glycosyltransferase/glycogen phosphorylase"/>
    <property type="match status" value="1"/>
</dbReference>
<dbReference type="RefSeq" id="WP_091071633.1">
    <property type="nucleotide sequence ID" value="NZ_FMDM01000022.1"/>
</dbReference>
<organism evidence="3 4">
    <name type="scientific">Micromonospora humi</name>
    <dbReference type="NCBI Taxonomy" id="745366"/>
    <lineage>
        <taxon>Bacteria</taxon>
        <taxon>Bacillati</taxon>
        <taxon>Actinomycetota</taxon>
        <taxon>Actinomycetes</taxon>
        <taxon>Micromonosporales</taxon>
        <taxon>Micromonosporaceae</taxon>
        <taxon>Micromonospora</taxon>
    </lineage>
</organism>
<dbReference type="STRING" id="745366.GA0070213_12232"/>
<dbReference type="PANTHER" id="PTHR12526">
    <property type="entry name" value="GLYCOSYLTRANSFERASE"/>
    <property type="match status" value="1"/>
</dbReference>
<dbReference type="AlphaFoldDB" id="A0A1C5K792"/>
<gene>
    <name evidence="3" type="ORF">GA0070213_12232</name>
</gene>
<reference evidence="4" key="1">
    <citation type="submission" date="2016-06" db="EMBL/GenBank/DDBJ databases">
        <authorList>
            <person name="Varghese N."/>
            <person name="Submissions Spin"/>
        </authorList>
    </citation>
    <scope>NUCLEOTIDE SEQUENCE [LARGE SCALE GENOMIC DNA]</scope>
    <source>
        <strain evidence="4">DSM 45647</strain>
    </source>
</reference>
<name>A0A1C5K792_9ACTN</name>
<accession>A0A1C5K792</accession>
<dbReference type="GO" id="GO:0016757">
    <property type="term" value="F:glycosyltransferase activity"/>
    <property type="evidence" value="ECO:0007669"/>
    <property type="project" value="UniProtKB-KW"/>
</dbReference>
<protein>
    <submittedName>
        <fullName evidence="3">Glycosyltransferase involved in cell wall bisynthesis</fullName>
    </submittedName>
</protein>
<dbReference type="Proteomes" id="UP000199360">
    <property type="component" value="Unassembled WGS sequence"/>
</dbReference>
<evidence type="ECO:0000313" key="4">
    <source>
        <dbReference type="Proteomes" id="UP000199360"/>
    </source>
</evidence>
<evidence type="ECO:0000256" key="2">
    <source>
        <dbReference type="ARBA" id="ARBA00022679"/>
    </source>
</evidence>
<evidence type="ECO:0000256" key="1">
    <source>
        <dbReference type="ARBA" id="ARBA00022676"/>
    </source>
</evidence>
<dbReference type="OrthoDB" id="9806887at2"/>
<keyword evidence="2 3" id="KW-0808">Transferase</keyword>
<dbReference type="Pfam" id="PF13692">
    <property type="entry name" value="Glyco_trans_1_4"/>
    <property type="match status" value="1"/>
</dbReference>
<dbReference type="PANTHER" id="PTHR12526:SF510">
    <property type="entry name" value="D-INOSITOL 3-PHOSPHATE GLYCOSYLTRANSFERASE"/>
    <property type="match status" value="1"/>
</dbReference>
<keyword evidence="1" id="KW-0328">Glycosyltransferase</keyword>